<reference evidence="5" key="1">
    <citation type="submission" date="2016-06" db="EMBL/GenBank/DDBJ databases">
        <title>Complete genome sequence of Actinoalloteichus fjordicus DSM 46855 (=ADI127-17), type strain of the new species Actinoalloteichus fjordicus.</title>
        <authorList>
            <person name="Ruckert C."/>
            <person name="Nouioui I."/>
            <person name="Willmese J."/>
            <person name="van Wezel G."/>
            <person name="Klenk H.-P."/>
            <person name="Kalinowski J."/>
            <person name="Zotchev S.B."/>
        </authorList>
    </citation>
    <scope>NUCLEOTIDE SEQUENCE [LARGE SCALE GENOMIC DNA]</scope>
    <source>
        <strain evidence="5">ADI127-7</strain>
    </source>
</reference>
<organism evidence="4 5">
    <name type="scientific">Actinoalloteichus fjordicus</name>
    <dbReference type="NCBI Taxonomy" id="1612552"/>
    <lineage>
        <taxon>Bacteria</taxon>
        <taxon>Bacillati</taxon>
        <taxon>Actinomycetota</taxon>
        <taxon>Actinomycetes</taxon>
        <taxon>Pseudonocardiales</taxon>
        <taxon>Pseudonocardiaceae</taxon>
        <taxon>Actinoalloteichus</taxon>
    </lineage>
</organism>
<evidence type="ECO:0000256" key="1">
    <source>
        <dbReference type="ARBA" id="ARBA00004792"/>
    </source>
</evidence>
<evidence type="ECO:0000256" key="2">
    <source>
        <dbReference type="ARBA" id="ARBA00023194"/>
    </source>
</evidence>
<dbReference type="InterPro" id="IPR027443">
    <property type="entry name" value="IPNS-like_sf"/>
</dbReference>
<dbReference type="Gene3D" id="2.60.120.330">
    <property type="entry name" value="B-lactam Antibiotic, Isopenicillin N Synthase, Chain"/>
    <property type="match status" value="1"/>
</dbReference>
<keyword evidence="2" id="KW-0045">Antibiotic biosynthesis</keyword>
<dbReference type="PANTHER" id="PTHR47990">
    <property type="entry name" value="2-OXOGLUTARATE (2OG) AND FE(II)-DEPENDENT OXYGENASE SUPERFAMILY PROTEIN-RELATED"/>
    <property type="match status" value="1"/>
</dbReference>
<name>A0AAC9LFF3_9PSEU</name>
<sequence length="189" mass="20755">MEFYHEHFPRSLELFHHLARLGDGILAACSLDLGLDEDFFTGFLGEPLHRLGLNHYGAAAASVPGPGEVSAMSPHVDLSLLTILDQDEPGLEVRASDGAWHQVPVVPGALVVFLGDYLQRWSNGLHRAVPHRVVAVRRDRMSIQYKHRPDYGVVVAPLDRLIRPGEPPAYAPLDTGSGYLAVLRSLLGR</sequence>
<keyword evidence="5" id="KW-1185">Reference proteome</keyword>
<feature type="domain" description="Fe2OG dioxygenase" evidence="3">
    <location>
        <begin position="47"/>
        <end position="149"/>
    </location>
</feature>
<dbReference type="InterPro" id="IPR050231">
    <property type="entry name" value="Iron_ascorbate_oxido_reductase"/>
</dbReference>
<dbReference type="KEGG" id="acad:UA74_15945"/>
<dbReference type="InterPro" id="IPR005123">
    <property type="entry name" value="Oxoglu/Fe-dep_dioxygenase_dom"/>
</dbReference>
<dbReference type="AlphaFoldDB" id="A0AAC9LFF3"/>
<dbReference type="InterPro" id="IPR044861">
    <property type="entry name" value="IPNS-like_FE2OG_OXY"/>
</dbReference>
<dbReference type="PROSITE" id="PS51471">
    <property type="entry name" value="FE2OG_OXY"/>
    <property type="match status" value="1"/>
</dbReference>
<dbReference type="SUPFAM" id="SSF51197">
    <property type="entry name" value="Clavaminate synthase-like"/>
    <property type="match status" value="1"/>
</dbReference>
<dbReference type="RefSeq" id="WP_198042727.1">
    <property type="nucleotide sequence ID" value="NZ_CP016076.1"/>
</dbReference>
<proteinExistence type="predicted"/>
<dbReference type="Proteomes" id="UP000185511">
    <property type="component" value="Chromosome"/>
</dbReference>
<accession>A0AAC9LFF3</accession>
<evidence type="ECO:0000313" key="4">
    <source>
        <dbReference type="EMBL" id="APU15239.1"/>
    </source>
</evidence>
<comment type="pathway">
    <text evidence="1">Antibiotic biosynthesis.</text>
</comment>
<gene>
    <name evidence="4" type="ORF">UA74_15945</name>
</gene>
<protein>
    <submittedName>
        <fullName evidence="4">2OG-Fe(II) oxygenase superfamily enzyme</fullName>
    </submittedName>
</protein>
<dbReference type="EMBL" id="CP016076">
    <property type="protein sequence ID" value="APU15239.1"/>
    <property type="molecule type" value="Genomic_DNA"/>
</dbReference>
<dbReference type="GO" id="GO:0017000">
    <property type="term" value="P:antibiotic biosynthetic process"/>
    <property type="evidence" value="ECO:0007669"/>
    <property type="project" value="UniProtKB-KW"/>
</dbReference>
<evidence type="ECO:0000259" key="3">
    <source>
        <dbReference type="PROSITE" id="PS51471"/>
    </source>
</evidence>
<evidence type="ECO:0000313" key="5">
    <source>
        <dbReference type="Proteomes" id="UP000185511"/>
    </source>
</evidence>
<dbReference type="Pfam" id="PF03171">
    <property type="entry name" value="2OG-FeII_Oxy"/>
    <property type="match status" value="1"/>
</dbReference>